<protein>
    <recommendedName>
        <fullName evidence="7">Deoxyribonuclease</fullName>
    </recommendedName>
</protein>
<dbReference type="GO" id="GO:0005634">
    <property type="term" value="C:nucleus"/>
    <property type="evidence" value="ECO:0007669"/>
    <property type="project" value="TreeGrafter"/>
</dbReference>
<evidence type="ECO:0000256" key="8">
    <source>
        <dbReference type="PIRSR" id="PIRSR000988-1"/>
    </source>
</evidence>
<evidence type="ECO:0000256" key="5">
    <source>
        <dbReference type="ARBA" id="ARBA00022801"/>
    </source>
</evidence>
<dbReference type="GO" id="GO:0003677">
    <property type="term" value="F:DNA binding"/>
    <property type="evidence" value="ECO:0007669"/>
    <property type="project" value="TreeGrafter"/>
</dbReference>
<dbReference type="PROSITE" id="PS00919">
    <property type="entry name" value="DNASE_I_1"/>
    <property type="match status" value="1"/>
</dbReference>
<evidence type="ECO:0000259" key="11">
    <source>
        <dbReference type="Pfam" id="PF03372"/>
    </source>
</evidence>
<dbReference type="Gene3D" id="3.60.10.10">
    <property type="entry name" value="Endonuclease/exonuclease/phosphatase"/>
    <property type="match status" value="1"/>
</dbReference>
<evidence type="ECO:0000256" key="6">
    <source>
        <dbReference type="ARBA" id="ARBA00023157"/>
    </source>
</evidence>
<evidence type="ECO:0000256" key="1">
    <source>
        <dbReference type="ARBA" id="ARBA00007359"/>
    </source>
</evidence>
<dbReference type="EMBL" id="JACAGB010000011">
    <property type="protein sequence ID" value="KAF6335080.1"/>
    <property type="molecule type" value="Genomic_DNA"/>
</dbReference>
<evidence type="ECO:0000256" key="2">
    <source>
        <dbReference type="ARBA" id="ARBA00022722"/>
    </source>
</evidence>
<keyword evidence="4 7" id="KW-0255">Endonuclease</keyword>
<dbReference type="AlphaFoldDB" id="A0A7J7WD21"/>
<dbReference type="GO" id="GO:0010623">
    <property type="term" value="P:programmed cell death involved in cell development"/>
    <property type="evidence" value="ECO:0007669"/>
    <property type="project" value="TreeGrafter"/>
</dbReference>
<organism evidence="12 13">
    <name type="scientific">Pipistrellus kuhlii</name>
    <name type="common">Kuhl's pipistrelle</name>
    <dbReference type="NCBI Taxonomy" id="59472"/>
    <lineage>
        <taxon>Eukaryota</taxon>
        <taxon>Metazoa</taxon>
        <taxon>Chordata</taxon>
        <taxon>Craniata</taxon>
        <taxon>Vertebrata</taxon>
        <taxon>Euteleostomi</taxon>
        <taxon>Mammalia</taxon>
        <taxon>Eutheria</taxon>
        <taxon>Laurasiatheria</taxon>
        <taxon>Chiroptera</taxon>
        <taxon>Yangochiroptera</taxon>
        <taxon>Vespertilionidae</taxon>
        <taxon>Pipistrellus</taxon>
    </lineage>
</organism>
<evidence type="ECO:0000256" key="3">
    <source>
        <dbReference type="ARBA" id="ARBA00022729"/>
    </source>
</evidence>
<dbReference type="PIRSF" id="PIRSF000988">
    <property type="entry name" value="DNase_I_euk"/>
    <property type="match status" value="1"/>
</dbReference>
<dbReference type="PANTHER" id="PTHR11371">
    <property type="entry name" value="DEOXYRIBONUCLEASE"/>
    <property type="match status" value="1"/>
</dbReference>
<comment type="caution">
    <text evidence="12">The sequence shown here is derived from an EMBL/GenBank/DDBJ whole genome shotgun (WGS) entry which is preliminary data.</text>
</comment>
<dbReference type="SUPFAM" id="SSF56219">
    <property type="entry name" value="DNase I-like"/>
    <property type="match status" value="1"/>
</dbReference>
<feature type="active site" evidence="8">
    <location>
        <position position="154"/>
    </location>
</feature>
<evidence type="ECO:0000313" key="13">
    <source>
        <dbReference type="Proteomes" id="UP000558488"/>
    </source>
</evidence>
<keyword evidence="3 10" id="KW-0732">Signal</keyword>
<dbReference type="SMART" id="SM00476">
    <property type="entry name" value="DNaseIc"/>
    <property type="match status" value="1"/>
</dbReference>
<dbReference type="Proteomes" id="UP000558488">
    <property type="component" value="Unassembled WGS sequence"/>
</dbReference>
<dbReference type="PRINTS" id="PR00130">
    <property type="entry name" value="DNASEI"/>
</dbReference>
<evidence type="ECO:0000256" key="10">
    <source>
        <dbReference type="SAM" id="SignalP"/>
    </source>
</evidence>
<feature type="chain" id="PRO_5029569882" description="Deoxyribonuclease" evidence="10">
    <location>
        <begin position="21"/>
        <end position="304"/>
    </location>
</feature>
<feature type="domain" description="Endonuclease/exonuclease/phosphatase" evidence="11">
    <location>
        <begin position="24"/>
        <end position="273"/>
    </location>
</feature>
<dbReference type="FunFam" id="3.60.10.10:FF:000007">
    <property type="entry name" value="Deoxyribonuclease"/>
    <property type="match status" value="1"/>
</dbReference>
<feature type="disulfide bond" description="Essential for enzymatic activity" evidence="9">
    <location>
        <begin position="193"/>
        <end position="230"/>
    </location>
</feature>
<feature type="active site" evidence="8">
    <location>
        <position position="99"/>
    </location>
</feature>
<dbReference type="InterPro" id="IPR005135">
    <property type="entry name" value="Endo/exonuclease/phosphatase"/>
</dbReference>
<accession>A0A7J7WD21</accession>
<dbReference type="PANTHER" id="PTHR11371:SF32">
    <property type="entry name" value="DEOXYRIBONUCLEASE GAMMA"/>
    <property type="match status" value="1"/>
</dbReference>
<dbReference type="GO" id="GO:0006309">
    <property type="term" value="P:apoptotic DNA fragmentation"/>
    <property type="evidence" value="ECO:0007669"/>
    <property type="project" value="TreeGrafter"/>
</dbReference>
<evidence type="ECO:0000313" key="12">
    <source>
        <dbReference type="EMBL" id="KAF6335080.1"/>
    </source>
</evidence>
<reference evidence="12 13" key="1">
    <citation type="journal article" date="2020" name="Nature">
        <title>Six reference-quality genomes reveal evolution of bat adaptations.</title>
        <authorList>
            <person name="Jebb D."/>
            <person name="Huang Z."/>
            <person name="Pippel M."/>
            <person name="Hughes G.M."/>
            <person name="Lavrichenko K."/>
            <person name="Devanna P."/>
            <person name="Winkler S."/>
            <person name="Jermiin L.S."/>
            <person name="Skirmuntt E.C."/>
            <person name="Katzourakis A."/>
            <person name="Burkitt-Gray L."/>
            <person name="Ray D.A."/>
            <person name="Sullivan K.A.M."/>
            <person name="Roscito J.G."/>
            <person name="Kirilenko B.M."/>
            <person name="Davalos L.M."/>
            <person name="Corthals A.P."/>
            <person name="Power M.L."/>
            <person name="Jones G."/>
            <person name="Ransome R.D."/>
            <person name="Dechmann D.K.N."/>
            <person name="Locatelli A.G."/>
            <person name="Puechmaille S.J."/>
            <person name="Fedrigo O."/>
            <person name="Jarvis E.D."/>
            <person name="Hiller M."/>
            <person name="Vernes S.C."/>
            <person name="Myers E.W."/>
            <person name="Teeling E.C."/>
        </authorList>
    </citation>
    <scope>NUCLEOTIDE SEQUENCE [LARGE SCALE GENOMIC DNA]</scope>
    <source>
        <strain evidence="12">MPipKuh1</strain>
        <tissue evidence="12">Flight muscle</tissue>
    </source>
</reference>
<feature type="signal peptide" evidence="10">
    <location>
        <begin position="1"/>
        <end position="20"/>
    </location>
</feature>
<dbReference type="GO" id="GO:0004530">
    <property type="term" value="F:deoxyribonuclease I activity"/>
    <property type="evidence" value="ECO:0007669"/>
    <property type="project" value="TreeGrafter"/>
</dbReference>
<keyword evidence="2 7" id="KW-0540">Nuclease</keyword>
<dbReference type="InterPro" id="IPR018057">
    <property type="entry name" value="Deoxyribonuclease-1_AS"/>
</dbReference>
<proteinExistence type="inferred from homology"/>
<evidence type="ECO:0000256" key="4">
    <source>
        <dbReference type="ARBA" id="ARBA00022759"/>
    </source>
</evidence>
<sequence length="304" mass="35487">MPRPPAALLLLLLATNGALALRICSFNIRSFGESKRENQKVMDIIVKVIKRCDIILLMEIKDSTNQICPTLMERLNGNSRATTYNCVISSRLGRNTYKEQYAFIYKEKLVTVKERYLYHDLQDGDTDVFSREPFVVWFQSPLTAVKDFVIVPLHTTPEASVKEIDELADVYRDVKRRWKTENFIFMGDFNAGCNYVPKKAWSSIRLRTDSQFVWLIGDEEDTTVRSSTDCAYDRIVLRGREMVNSVVPKSNSVFDFQKAYRLTEEEALEVSDHFPVEFKLQYSKDSTSRKRSFSYRRRTRARRF</sequence>
<name>A0A7J7WD21_PIPKU</name>
<keyword evidence="6 9" id="KW-1015">Disulfide bond</keyword>
<keyword evidence="5 7" id="KW-0378">Hydrolase</keyword>
<comment type="similarity">
    <text evidence="1 7">Belongs to the DNase I family.</text>
</comment>
<keyword evidence="13" id="KW-1185">Reference proteome</keyword>
<evidence type="ECO:0000256" key="7">
    <source>
        <dbReference type="PIRNR" id="PIRNR000988"/>
    </source>
</evidence>
<dbReference type="InterPro" id="IPR036691">
    <property type="entry name" value="Endo/exonu/phosph_ase_sf"/>
</dbReference>
<gene>
    <name evidence="12" type="ORF">mPipKuh1_003971</name>
</gene>
<dbReference type="CDD" id="cd10282">
    <property type="entry name" value="DNase1"/>
    <property type="match status" value="1"/>
</dbReference>
<dbReference type="OrthoDB" id="10061407at2759"/>
<evidence type="ECO:0000256" key="9">
    <source>
        <dbReference type="PIRSR" id="PIRSR000988-2"/>
    </source>
</evidence>
<dbReference type="InterPro" id="IPR016202">
    <property type="entry name" value="DNase_I"/>
</dbReference>
<dbReference type="Pfam" id="PF03372">
    <property type="entry name" value="Exo_endo_phos"/>
    <property type="match status" value="1"/>
</dbReference>